<dbReference type="AlphaFoldDB" id="A0A0A9HPA8"/>
<sequence length="48" mass="5395">METHVPVWILEYIQPLASLGFQAKRKLMAYTMAVKLNRGTEITCDGIG</sequence>
<proteinExistence type="predicted"/>
<reference evidence="1" key="1">
    <citation type="submission" date="2014-09" db="EMBL/GenBank/DDBJ databases">
        <authorList>
            <person name="Magalhaes I.L.F."/>
            <person name="Oliveira U."/>
            <person name="Santos F.R."/>
            <person name="Vidigal T.H.D.A."/>
            <person name="Brescovit A.D."/>
            <person name="Santos A.J."/>
        </authorList>
    </citation>
    <scope>NUCLEOTIDE SEQUENCE</scope>
    <source>
        <tissue evidence="1">Shoot tissue taken approximately 20 cm above the soil surface</tissue>
    </source>
</reference>
<protein>
    <submittedName>
        <fullName evidence="1">Uncharacterized protein</fullName>
    </submittedName>
</protein>
<organism evidence="1">
    <name type="scientific">Arundo donax</name>
    <name type="common">Giant reed</name>
    <name type="synonym">Donax arundinaceus</name>
    <dbReference type="NCBI Taxonomy" id="35708"/>
    <lineage>
        <taxon>Eukaryota</taxon>
        <taxon>Viridiplantae</taxon>
        <taxon>Streptophyta</taxon>
        <taxon>Embryophyta</taxon>
        <taxon>Tracheophyta</taxon>
        <taxon>Spermatophyta</taxon>
        <taxon>Magnoliopsida</taxon>
        <taxon>Liliopsida</taxon>
        <taxon>Poales</taxon>
        <taxon>Poaceae</taxon>
        <taxon>PACMAD clade</taxon>
        <taxon>Arundinoideae</taxon>
        <taxon>Arundineae</taxon>
        <taxon>Arundo</taxon>
    </lineage>
</organism>
<evidence type="ECO:0000313" key="1">
    <source>
        <dbReference type="EMBL" id="JAE34748.1"/>
    </source>
</evidence>
<reference evidence="1" key="2">
    <citation type="journal article" date="2015" name="Data Brief">
        <title>Shoot transcriptome of the giant reed, Arundo donax.</title>
        <authorList>
            <person name="Barrero R.A."/>
            <person name="Guerrero F.D."/>
            <person name="Moolhuijzen P."/>
            <person name="Goolsby J.A."/>
            <person name="Tidwell J."/>
            <person name="Bellgard S.E."/>
            <person name="Bellgard M.I."/>
        </authorList>
    </citation>
    <scope>NUCLEOTIDE SEQUENCE</scope>
    <source>
        <tissue evidence="1">Shoot tissue taken approximately 20 cm above the soil surface</tissue>
    </source>
</reference>
<name>A0A0A9HPA8_ARUDO</name>
<dbReference type="EMBL" id="GBRH01163148">
    <property type="protein sequence ID" value="JAE34748.1"/>
    <property type="molecule type" value="Transcribed_RNA"/>
</dbReference>
<accession>A0A0A9HPA8</accession>